<proteinExistence type="predicted"/>
<keyword evidence="4" id="KW-1185">Reference proteome</keyword>
<dbReference type="PANTHER" id="PTHR30143:SF0">
    <property type="entry name" value="2-KETO-4-PENTENOATE HYDRATASE"/>
    <property type="match status" value="1"/>
</dbReference>
<dbReference type="Proteomes" id="UP000676951">
    <property type="component" value="Chromosome"/>
</dbReference>
<keyword evidence="1" id="KW-0456">Lyase</keyword>
<name>A0A975P1L9_9BRAD</name>
<evidence type="ECO:0000313" key="4">
    <source>
        <dbReference type="Proteomes" id="UP000676951"/>
    </source>
</evidence>
<protein>
    <submittedName>
        <fullName evidence="3">Fumarylacetoacetate hydrolase family protein</fullName>
    </submittedName>
</protein>
<dbReference type="GO" id="GO:0008684">
    <property type="term" value="F:2-oxopent-4-enoate hydratase activity"/>
    <property type="evidence" value="ECO:0007669"/>
    <property type="project" value="TreeGrafter"/>
</dbReference>
<accession>A0A975P1L9</accession>
<dbReference type="Pfam" id="PF01557">
    <property type="entry name" value="FAA_hydrolase"/>
    <property type="match status" value="1"/>
</dbReference>
<dbReference type="AlphaFoldDB" id="A0A975P1L9"/>
<dbReference type="PANTHER" id="PTHR30143">
    <property type="entry name" value="ACID HYDRATASE"/>
    <property type="match status" value="1"/>
</dbReference>
<dbReference type="EMBL" id="CP076136">
    <property type="protein sequence ID" value="QWG24970.1"/>
    <property type="molecule type" value="Genomic_DNA"/>
</dbReference>
<dbReference type="SUPFAM" id="SSF56529">
    <property type="entry name" value="FAH"/>
    <property type="match status" value="1"/>
</dbReference>
<dbReference type="InterPro" id="IPR050772">
    <property type="entry name" value="Hydratase-Decarb/MhpD_sf"/>
</dbReference>
<reference evidence="3 4" key="1">
    <citation type="submission" date="2021-06" db="EMBL/GenBank/DDBJ databases">
        <title>Bradyrhizobium sp. S2-11-4 Genome sequencing.</title>
        <authorList>
            <person name="Jin L."/>
        </authorList>
    </citation>
    <scope>NUCLEOTIDE SEQUENCE [LARGE SCALE GENOMIC DNA]</scope>
    <source>
        <strain evidence="3 4">S2-11-4</strain>
    </source>
</reference>
<dbReference type="GO" id="GO:0016787">
    <property type="term" value="F:hydrolase activity"/>
    <property type="evidence" value="ECO:0007669"/>
    <property type="project" value="UniProtKB-KW"/>
</dbReference>
<gene>
    <name evidence="3" type="ORF">KMZ93_08865</name>
</gene>
<evidence type="ECO:0000256" key="1">
    <source>
        <dbReference type="ARBA" id="ARBA00023239"/>
    </source>
</evidence>
<dbReference type="GO" id="GO:0005737">
    <property type="term" value="C:cytoplasm"/>
    <property type="evidence" value="ECO:0007669"/>
    <property type="project" value="TreeGrafter"/>
</dbReference>
<dbReference type="InterPro" id="IPR011234">
    <property type="entry name" value="Fumarylacetoacetase-like_C"/>
</dbReference>
<feature type="domain" description="Fumarylacetoacetase-like C-terminal" evidence="2">
    <location>
        <begin position="106"/>
        <end position="258"/>
    </location>
</feature>
<keyword evidence="3" id="KW-0378">Hydrolase</keyword>
<dbReference type="InterPro" id="IPR036663">
    <property type="entry name" value="Fumarylacetoacetase_C_sf"/>
</dbReference>
<evidence type="ECO:0000259" key="2">
    <source>
        <dbReference type="Pfam" id="PF01557"/>
    </source>
</evidence>
<evidence type="ECO:0000313" key="3">
    <source>
        <dbReference type="EMBL" id="QWG24970.1"/>
    </source>
</evidence>
<organism evidence="3 4">
    <name type="scientific">Bradyrhizobium sediminis</name>
    <dbReference type="NCBI Taxonomy" id="2840469"/>
    <lineage>
        <taxon>Bacteria</taxon>
        <taxon>Pseudomonadati</taxon>
        <taxon>Pseudomonadota</taxon>
        <taxon>Alphaproteobacteria</taxon>
        <taxon>Hyphomicrobiales</taxon>
        <taxon>Nitrobacteraceae</taxon>
        <taxon>Bradyrhizobium</taxon>
    </lineage>
</organism>
<dbReference type="Gene3D" id="3.90.850.10">
    <property type="entry name" value="Fumarylacetoacetase-like, C-terminal domain"/>
    <property type="match status" value="1"/>
</dbReference>
<sequence length="274" mass="29162">MDQGESGRPQESMAAEAFAALVGGRQISPFSSRPGGLSVDDAYRLTPLVRQMYEASGAGTAGRKIGFTNRTIWTQYGVYAPIWGYVFDRSVHDLAAVDTLSLAPFSEPRIEPEIVFGLSAAPSAQMDETALSSCINWVALGFEIVQSIFPGWKFSAADTVAANGMHGALLIGPRHPFAPQAEEWQRTLPAFQIDLSCGGRPVDRGHAENVLGGPLSALRHLVGLLANDPFNPPLAAGEIVSTGTLTKAMPVAAGETWTAVPTGIALDEIRLRFV</sequence>